<comment type="caution">
    <text evidence="1">The sequence shown here is derived from an EMBL/GenBank/DDBJ whole genome shotgun (WGS) entry which is preliminary data.</text>
</comment>
<name>A0A8S9WN78_APOLU</name>
<reference evidence="1" key="1">
    <citation type="journal article" date="2021" name="Mol. Ecol. Resour.">
        <title>Apolygus lucorum genome provides insights into omnivorousness and mesophyll feeding.</title>
        <authorList>
            <person name="Liu Y."/>
            <person name="Liu H."/>
            <person name="Wang H."/>
            <person name="Huang T."/>
            <person name="Liu B."/>
            <person name="Yang B."/>
            <person name="Yin L."/>
            <person name="Li B."/>
            <person name="Zhang Y."/>
            <person name="Zhang S."/>
            <person name="Jiang F."/>
            <person name="Zhang X."/>
            <person name="Ren Y."/>
            <person name="Wang B."/>
            <person name="Wang S."/>
            <person name="Lu Y."/>
            <person name="Wu K."/>
            <person name="Fan W."/>
            <person name="Wang G."/>
        </authorList>
    </citation>
    <scope>NUCLEOTIDE SEQUENCE</scope>
    <source>
        <strain evidence="1">12Hb</strain>
    </source>
</reference>
<sequence length="293" mass="33028">MVTATKIMVTVTNNMVTATTSVVMQLESWQQQQRSCEKRKAGVVFKHSKALFEKGLGVNYFAENFSKLRRPPSCFPILLIQQVRYRVIIEVFRLSNSKYLLMTSAKKKETASMKMAVLRAIEEEKRVIFSKFDTNITHEMKVNAWSKVLCRAKAVGLCDQSRSWEFVRDKMFGVWKSRTLDHREAGLLNSAKLDQILAKLDKLDTLETKIDNVSASLNEEVKKIDSKLDAQGARIVMLERQVAKGGKARPAVWTLAMTASMDICTGNGEQPCYPDLSTRQGSQSSTLTSSLCQ</sequence>
<accession>A0A8S9WN78</accession>
<dbReference type="EMBL" id="WIXP02000017">
    <property type="protein sequence ID" value="KAF6197668.1"/>
    <property type="molecule type" value="Genomic_DNA"/>
</dbReference>
<dbReference type="Proteomes" id="UP000466442">
    <property type="component" value="Unassembled WGS sequence"/>
</dbReference>
<evidence type="ECO:0008006" key="3">
    <source>
        <dbReference type="Google" id="ProtNLM"/>
    </source>
</evidence>
<dbReference type="OrthoDB" id="6629429at2759"/>
<dbReference type="AlphaFoldDB" id="A0A8S9WN78"/>
<protein>
    <recommendedName>
        <fullName evidence="3">Regulatory protein zeste</fullName>
    </recommendedName>
</protein>
<evidence type="ECO:0000313" key="1">
    <source>
        <dbReference type="EMBL" id="KAF6197668.1"/>
    </source>
</evidence>
<organism evidence="1 2">
    <name type="scientific">Apolygus lucorum</name>
    <name type="common">Small green plant bug</name>
    <name type="synonym">Lygocoris lucorum</name>
    <dbReference type="NCBI Taxonomy" id="248454"/>
    <lineage>
        <taxon>Eukaryota</taxon>
        <taxon>Metazoa</taxon>
        <taxon>Ecdysozoa</taxon>
        <taxon>Arthropoda</taxon>
        <taxon>Hexapoda</taxon>
        <taxon>Insecta</taxon>
        <taxon>Pterygota</taxon>
        <taxon>Neoptera</taxon>
        <taxon>Paraneoptera</taxon>
        <taxon>Hemiptera</taxon>
        <taxon>Heteroptera</taxon>
        <taxon>Panheteroptera</taxon>
        <taxon>Cimicomorpha</taxon>
        <taxon>Miridae</taxon>
        <taxon>Mirini</taxon>
        <taxon>Apolygus</taxon>
    </lineage>
</organism>
<proteinExistence type="predicted"/>
<evidence type="ECO:0000313" key="2">
    <source>
        <dbReference type="Proteomes" id="UP000466442"/>
    </source>
</evidence>
<keyword evidence="2" id="KW-1185">Reference proteome</keyword>
<gene>
    <name evidence="1" type="ORF">GE061_008634</name>
</gene>